<keyword evidence="4 11" id="KW-0812">Transmembrane</keyword>
<keyword evidence="9 11" id="KW-0012">Acyltransferase</keyword>
<keyword evidence="5 11" id="KW-1133">Transmembrane helix</keyword>
<evidence type="ECO:0000256" key="7">
    <source>
        <dbReference type="ARBA" id="ARBA00023139"/>
    </source>
</evidence>
<dbReference type="EC" id="2.3.1.225" evidence="11"/>
<dbReference type="Proteomes" id="UP000027361">
    <property type="component" value="Unassembled WGS sequence"/>
</dbReference>
<evidence type="ECO:0000256" key="11">
    <source>
        <dbReference type="RuleBase" id="RU079119"/>
    </source>
</evidence>
<dbReference type="RefSeq" id="XP_013241766.1">
    <property type="nucleotide sequence ID" value="XM_013386312.1"/>
</dbReference>
<comment type="subcellular location">
    <subcellularLocation>
        <location evidence="1">Endomembrane system</location>
        <topology evidence="1">Multi-pass membrane protein</topology>
    </subcellularLocation>
</comment>
<evidence type="ECO:0000256" key="6">
    <source>
        <dbReference type="ARBA" id="ARBA00023136"/>
    </source>
</evidence>
<dbReference type="OrthoDB" id="302728at2759"/>
<organism evidence="13 14">
    <name type="scientific">Tilletiaria anomala (strain ATCC 24038 / CBS 436.72 / UBC 951)</name>
    <dbReference type="NCBI Taxonomy" id="1037660"/>
    <lineage>
        <taxon>Eukaryota</taxon>
        <taxon>Fungi</taxon>
        <taxon>Dikarya</taxon>
        <taxon>Basidiomycota</taxon>
        <taxon>Ustilaginomycotina</taxon>
        <taxon>Exobasidiomycetes</taxon>
        <taxon>Georgefischeriales</taxon>
        <taxon>Tilletiariaceae</taxon>
        <taxon>Tilletiaria</taxon>
    </lineage>
</organism>
<dbReference type="Pfam" id="PF01529">
    <property type="entry name" value="DHHC"/>
    <property type="match status" value="1"/>
</dbReference>
<dbReference type="GO" id="GO:0006612">
    <property type="term" value="P:protein targeting to membrane"/>
    <property type="evidence" value="ECO:0007669"/>
    <property type="project" value="TreeGrafter"/>
</dbReference>
<dbReference type="EMBL" id="JMSN01000078">
    <property type="protein sequence ID" value="KDN41598.1"/>
    <property type="molecule type" value="Genomic_DNA"/>
</dbReference>
<feature type="domain" description="Palmitoyltransferase DHHC" evidence="12">
    <location>
        <begin position="22"/>
        <end position="80"/>
    </location>
</feature>
<gene>
    <name evidence="13" type="ORF">K437DRAFT_171766</name>
</gene>
<evidence type="ECO:0000259" key="12">
    <source>
        <dbReference type="Pfam" id="PF01529"/>
    </source>
</evidence>
<dbReference type="GO" id="GO:0005783">
    <property type="term" value="C:endoplasmic reticulum"/>
    <property type="evidence" value="ECO:0007669"/>
    <property type="project" value="TreeGrafter"/>
</dbReference>
<protein>
    <recommendedName>
        <fullName evidence="11">Palmitoyltransferase</fullName>
        <ecNumber evidence="11">2.3.1.225</ecNumber>
    </recommendedName>
</protein>
<dbReference type="GO" id="GO:0019706">
    <property type="term" value="F:protein-cysteine S-palmitoyltransferase activity"/>
    <property type="evidence" value="ECO:0007669"/>
    <property type="project" value="UniProtKB-EC"/>
</dbReference>
<evidence type="ECO:0000256" key="3">
    <source>
        <dbReference type="ARBA" id="ARBA00022679"/>
    </source>
</evidence>
<sequence length="330" mass="36493">MLHQCALDGSLMRCWRDGCKGRWKPARTRHCGDCRTCRIGFDHHCPWFDADVIAQHTMPSFLLFLLLAALLLILALAPLVHGAYADFNVLLHVAWAHPHMHTRWWQRRWTWYGGPTLRYGGALVVAARLLREEAYPSRGRGERAASLHAPVTLSIAALLTAVALGLLTTTLHMTTRGDLSVDVMRQRAHSAVVSQQRRKGEKARALAAAAVPQTSSSTASNLSPTMYFWVPLHLLSDGAAGAGTRQQPHLDVPRTIREAGGIVVSTTADGGDEEAVRPYDWGFWRNLQLILEKPARQKDAMQWPISPAARQALVARAVAAVREMDKEKGS</sequence>
<comment type="similarity">
    <text evidence="2 11">Belongs to the DHHC palmitoyltransferase family.</text>
</comment>
<feature type="transmembrane region" description="Helical" evidence="11">
    <location>
        <begin position="61"/>
        <end position="84"/>
    </location>
</feature>
<dbReference type="InterPro" id="IPR001594">
    <property type="entry name" value="Palmitoyltrfase_DHHC"/>
</dbReference>
<evidence type="ECO:0000256" key="4">
    <source>
        <dbReference type="ARBA" id="ARBA00022692"/>
    </source>
</evidence>
<comment type="catalytic activity">
    <reaction evidence="10 11">
        <text>L-cysteinyl-[protein] + hexadecanoyl-CoA = S-hexadecanoyl-L-cysteinyl-[protein] + CoA</text>
        <dbReference type="Rhea" id="RHEA:36683"/>
        <dbReference type="Rhea" id="RHEA-COMP:10131"/>
        <dbReference type="Rhea" id="RHEA-COMP:11032"/>
        <dbReference type="ChEBI" id="CHEBI:29950"/>
        <dbReference type="ChEBI" id="CHEBI:57287"/>
        <dbReference type="ChEBI" id="CHEBI:57379"/>
        <dbReference type="ChEBI" id="CHEBI:74151"/>
        <dbReference type="EC" id="2.3.1.225"/>
    </reaction>
</comment>
<keyword evidence="8" id="KW-0449">Lipoprotein</keyword>
<keyword evidence="7" id="KW-0564">Palmitate</keyword>
<dbReference type="STRING" id="1037660.A0A066VMT1"/>
<evidence type="ECO:0000256" key="10">
    <source>
        <dbReference type="ARBA" id="ARBA00048048"/>
    </source>
</evidence>
<dbReference type="GeneID" id="25261836"/>
<name>A0A066VMT1_TILAU</name>
<dbReference type="PANTHER" id="PTHR22883">
    <property type="entry name" value="ZINC FINGER DHHC DOMAIN CONTAINING PROTEIN"/>
    <property type="match status" value="1"/>
</dbReference>
<dbReference type="GO" id="GO:0005794">
    <property type="term" value="C:Golgi apparatus"/>
    <property type="evidence" value="ECO:0007669"/>
    <property type="project" value="TreeGrafter"/>
</dbReference>
<keyword evidence="6 11" id="KW-0472">Membrane</keyword>
<dbReference type="PROSITE" id="PS50216">
    <property type="entry name" value="DHHC"/>
    <property type="match status" value="1"/>
</dbReference>
<dbReference type="InterPro" id="IPR039859">
    <property type="entry name" value="PFA4/ZDH16/20/ERF2-like"/>
</dbReference>
<evidence type="ECO:0000313" key="14">
    <source>
        <dbReference type="Proteomes" id="UP000027361"/>
    </source>
</evidence>
<evidence type="ECO:0000313" key="13">
    <source>
        <dbReference type="EMBL" id="KDN41598.1"/>
    </source>
</evidence>
<proteinExistence type="inferred from homology"/>
<evidence type="ECO:0000256" key="1">
    <source>
        <dbReference type="ARBA" id="ARBA00004127"/>
    </source>
</evidence>
<dbReference type="AlphaFoldDB" id="A0A066VMT1"/>
<keyword evidence="3 11" id="KW-0808">Transferase</keyword>
<dbReference type="InParanoid" id="A0A066VMT1"/>
<evidence type="ECO:0000256" key="2">
    <source>
        <dbReference type="ARBA" id="ARBA00008574"/>
    </source>
</evidence>
<comment type="domain">
    <text evidence="11">The DHHC domain is required for palmitoyltransferase activity.</text>
</comment>
<evidence type="ECO:0000256" key="5">
    <source>
        <dbReference type="ARBA" id="ARBA00022989"/>
    </source>
</evidence>
<feature type="transmembrane region" description="Helical" evidence="11">
    <location>
        <begin position="151"/>
        <end position="173"/>
    </location>
</feature>
<keyword evidence="14" id="KW-1185">Reference proteome</keyword>
<dbReference type="PANTHER" id="PTHR22883:SF301">
    <property type="entry name" value="PALMITOYLTRANSFERASE ZDHHC12"/>
    <property type="match status" value="1"/>
</dbReference>
<comment type="caution">
    <text evidence="13">The sequence shown here is derived from an EMBL/GenBank/DDBJ whole genome shotgun (WGS) entry which is preliminary data.</text>
</comment>
<evidence type="ECO:0000256" key="9">
    <source>
        <dbReference type="ARBA" id="ARBA00023315"/>
    </source>
</evidence>
<evidence type="ECO:0000256" key="8">
    <source>
        <dbReference type="ARBA" id="ARBA00023288"/>
    </source>
</evidence>
<dbReference type="HOGENOM" id="CLU_842463_0_0_1"/>
<reference evidence="13 14" key="1">
    <citation type="submission" date="2014-05" db="EMBL/GenBank/DDBJ databases">
        <title>Draft genome sequence of a rare smut relative, Tilletiaria anomala UBC 951.</title>
        <authorList>
            <consortium name="DOE Joint Genome Institute"/>
            <person name="Toome M."/>
            <person name="Kuo A."/>
            <person name="Henrissat B."/>
            <person name="Lipzen A."/>
            <person name="Tritt A."/>
            <person name="Yoshinaga Y."/>
            <person name="Zane M."/>
            <person name="Barry K."/>
            <person name="Grigoriev I.V."/>
            <person name="Spatafora J.W."/>
            <person name="Aimea M.C."/>
        </authorList>
    </citation>
    <scope>NUCLEOTIDE SEQUENCE [LARGE SCALE GENOMIC DNA]</scope>
    <source>
        <strain evidence="13 14">UBC 951</strain>
    </source>
</reference>
<accession>A0A066VMT1</accession>